<dbReference type="Proteomes" id="UP000197138">
    <property type="component" value="Unassembled WGS sequence"/>
</dbReference>
<evidence type="ECO:0000313" key="2">
    <source>
        <dbReference type="Proteomes" id="UP000197138"/>
    </source>
</evidence>
<protein>
    <submittedName>
        <fullName evidence="1">Uncharacterized protein</fullName>
    </submittedName>
</protein>
<name>A0A218WVP5_PUNGR</name>
<organism evidence="1 2">
    <name type="scientific">Punica granatum</name>
    <name type="common">Pomegranate</name>
    <dbReference type="NCBI Taxonomy" id="22663"/>
    <lineage>
        <taxon>Eukaryota</taxon>
        <taxon>Viridiplantae</taxon>
        <taxon>Streptophyta</taxon>
        <taxon>Embryophyta</taxon>
        <taxon>Tracheophyta</taxon>
        <taxon>Spermatophyta</taxon>
        <taxon>Magnoliopsida</taxon>
        <taxon>eudicotyledons</taxon>
        <taxon>Gunneridae</taxon>
        <taxon>Pentapetalae</taxon>
        <taxon>rosids</taxon>
        <taxon>malvids</taxon>
        <taxon>Myrtales</taxon>
        <taxon>Lythraceae</taxon>
        <taxon>Punica</taxon>
    </lineage>
</organism>
<evidence type="ECO:0000313" key="1">
    <source>
        <dbReference type="EMBL" id="OWM76917.1"/>
    </source>
</evidence>
<proteinExistence type="predicted"/>
<gene>
    <name evidence="1" type="ORF">CDL15_Pgr012362</name>
</gene>
<dbReference type="EMBL" id="MTKT01002942">
    <property type="protein sequence ID" value="OWM76917.1"/>
    <property type="molecule type" value="Genomic_DNA"/>
</dbReference>
<dbReference type="AlphaFoldDB" id="A0A218WVP5"/>
<reference evidence="2" key="1">
    <citation type="journal article" date="2017" name="Plant J.">
        <title>The pomegranate (Punica granatum L.) genome and the genomics of punicalagin biosynthesis.</title>
        <authorList>
            <person name="Qin G."/>
            <person name="Xu C."/>
            <person name="Ming R."/>
            <person name="Tang H."/>
            <person name="Guyot R."/>
            <person name="Kramer E.M."/>
            <person name="Hu Y."/>
            <person name="Yi X."/>
            <person name="Qi Y."/>
            <person name="Xu X."/>
            <person name="Gao Z."/>
            <person name="Pan H."/>
            <person name="Jian J."/>
            <person name="Tian Y."/>
            <person name="Yue Z."/>
            <person name="Xu Y."/>
        </authorList>
    </citation>
    <scope>NUCLEOTIDE SEQUENCE [LARGE SCALE GENOMIC DNA]</scope>
    <source>
        <strain evidence="2">cv. Dabenzi</strain>
    </source>
</reference>
<comment type="caution">
    <text evidence="1">The sequence shown here is derived from an EMBL/GenBank/DDBJ whole genome shotgun (WGS) entry which is preliminary data.</text>
</comment>
<sequence>MLPSLVARGKESGKRPWELQDSIWASRVKGSERGQPRQLGKNEVGTLAPATARCEIGLVRLLRDRSRRSWVYPNVPSPR</sequence>
<accession>A0A218WVP5</accession>